<sequence>MRSCYHDSTDRLPDWKCCLKEVEETHDFCSYLLSLPLFTSFFLERGSYCLSFLSSACPLSREDVRNLLFLFFLCHRPGFDVISVEQPNPLLSCCLLNYSLFFLLIFVRRNTIMIAYAIMFGYLATTPFWHLFHRHIDYGILIWFSTKFLDLHNDMLHVASFSFSTPPFLDFTYQSQITLFK</sequence>
<evidence type="ECO:0000256" key="1">
    <source>
        <dbReference type="SAM" id="Phobius"/>
    </source>
</evidence>
<dbReference type="AlphaFoldDB" id="A0A812B886"/>
<organism evidence="2 3">
    <name type="scientific">Acanthosepion pharaonis</name>
    <name type="common">Pharaoh cuttlefish</name>
    <name type="synonym">Sepia pharaonis</name>
    <dbReference type="NCBI Taxonomy" id="158019"/>
    <lineage>
        <taxon>Eukaryota</taxon>
        <taxon>Metazoa</taxon>
        <taxon>Spiralia</taxon>
        <taxon>Lophotrochozoa</taxon>
        <taxon>Mollusca</taxon>
        <taxon>Cephalopoda</taxon>
        <taxon>Coleoidea</taxon>
        <taxon>Decapodiformes</taxon>
        <taxon>Sepiida</taxon>
        <taxon>Sepiina</taxon>
        <taxon>Sepiidae</taxon>
        <taxon>Acanthosepion</taxon>
    </lineage>
</organism>
<accession>A0A812B886</accession>
<reference evidence="2" key="1">
    <citation type="submission" date="2021-01" db="EMBL/GenBank/DDBJ databases">
        <authorList>
            <person name="Li R."/>
            <person name="Bekaert M."/>
        </authorList>
    </citation>
    <scope>NUCLEOTIDE SEQUENCE</scope>
    <source>
        <strain evidence="2">Farmed</strain>
    </source>
</reference>
<gene>
    <name evidence="2" type="ORF">SPHA_11016</name>
</gene>
<evidence type="ECO:0000313" key="3">
    <source>
        <dbReference type="Proteomes" id="UP000597762"/>
    </source>
</evidence>
<name>A0A812B886_ACAPH</name>
<keyword evidence="1" id="KW-1133">Transmembrane helix</keyword>
<keyword evidence="3" id="KW-1185">Reference proteome</keyword>
<keyword evidence="1" id="KW-0812">Transmembrane</keyword>
<evidence type="ECO:0000313" key="2">
    <source>
        <dbReference type="EMBL" id="CAE1170291.1"/>
    </source>
</evidence>
<protein>
    <submittedName>
        <fullName evidence="2">Uncharacterized protein</fullName>
    </submittedName>
</protein>
<comment type="caution">
    <text evidence="2">The sequence shown here is derived from an EMBL/GenBank/DDBJ whole genome shotgun (WGS) entry which is preliminary data.</text>
</comment>
<keyword evidence="1" id="KW-0472">Membrane</keyword>
<feature type="transmembrane region" description="Helical" evidence="1">
    <location>
        <begin position="114"/>
        <end position="132"/>
    </location>
</feature>
<dbReference type="EMBL" id="CAHIKZ030000362">
    <property type="protein sequence ID" value="CAE1170291.1"/>
    <property type="molecule type" value="Genomic_DNA"/>
</dbReference>
<proteinExistence type="predicted"/>
<dbReference type="Proteomes" id="UP000597762">
    <property type="component" value="Unassembled WGS sequence"/>
</dbReference>